<keyword evidence="1" id="KW-0732">Signal</keyword>
<name>A0ABS8N198_9CLOT</name>
<accession>A0ABS8N198</accession>
<dbReference type="Proteomes" id="UP001165422">
    <property type="component" value="Unassembled WGS sequence"/>
</dbReference>
<feature type="chain" id="PRO_5046583682" evidence="1">
    <location>
        <begin position="29"/>
        <end position="408"/>
    </location>
</feature>
<feature type="signal peptide" evidence="1">
    <location>
        <begin position="1"/>
        <end position="28"/>
    </location>
</feature>
<gene>
    <name evidence="2" type="ORF">LN736_01640</name>
</gene>
<comment type="caution">
    <text evidence="2">The sequence shown here is derived from an EMBL/GenBank/DDBJ whole genome shotgun (WGS) entry which is preliminary data.</text>
</comment>
<proteinExistence type="predicted"/>
<dbReference type="SUPFAM" id="SSF48239">
    <property type="entry name" value="Terpenoid cyclases/Protein prenyltransferases"/>
    <property type="match status" value="1"/>
</dbReference>
<dbReference type="Gene3D" id="1.50.10.20">
    <property type="match status" value="1"/>
</dbReference>
<reference evidence="2" key="1">
    <citation type="submission" date="2021-11" db="EMBL/GenBank/DDBJ databases">
        <authorList>
            <person name="Qingchun L."/>
            <person name="Dong Z."/>
            <person name="Zongwei Q."/>
            <person name="Jia Z."/>
            <person name="Duotao L."/>
        </authorList>
    </citation>
    <scope>NUCLEOTIDE SEQUENCE</scope>
    <source>
        <strain evidence="2">WLY-B-L2</strain>
    </source>
</reference>
<keyword evidence="3" id="KW-1185">Reference proteome</keyword>
<dbReference type="RefSeq" id="WP_229980588.1">
    <property type="nucleotide sequence ID" value="NZ_JAJJPB010000001.1"/>
</dbReference>
<evidence type="ECO:0000313" key="2">
    <source>
        <dbReference type="EMBL" id="MCC9293576.1"/>
    </source>
</evidence>
<dbReference type="EMBL" id="JAJJPB010000001">
    <property type="protein sequence ID" value="MCC9293576.1"/>
    <property type="molecule type" value="Genomic_DNA"/>
</dbReference>
<dbReference type="InterPro" id="IPR008930">
    <property type="entry name" value="Terpenoid_cyclase/PrenylTrfase"/>
</dbReference>
<evidence type="ECO:0000313" key="3">
    <source>
        <dbReference type="Proteomes" id="UP001165422"/>
    </source>
</evidence>
<organism evidence="2 3">
    <name type="scientific">Clostridium aromativorans</name>
    <dbReference type="NCBI Taxonomy" id="2836848"/>
    <lineage>
        <taxon>Bacteria</taxon>
        <taxon>Bacillati</taxon>
        <taxon>Bacillota</taxon>
        <taxon>Clostridia</taxon>
        <taxon>Eubacteriales</taxon>
        <taxon>Clostridiaceae</taxon>
        <taxon>Clostridium</taxon>
    </lineage>
</organism>
<evidence type="ECO:0000256" key="1">
    <source>
        <dbReference type="SAM" id="SignalP"/>
    </source>
</evidence>
<sequence length="408" mass="44721">MLRSKIKYAVLSTAVTSILLVQPLLVKAASVDKTITDSNRSWTIKFSQPVGFDDQTKNAITVTDSKGNLVNVSIKLLDSSKVKVDAPEGGYKQGEVYSLNVGNGVHSSESRYLKSSLKYTFELSSVSQDYNYKSQVESTLDATVNKILKDGIQDDWQALVVYRCGEEVPPSYWTSFENSLTSSQADSFAPTDYERMVIVLSLLGKDSTSFGGYNLVEKIYNNAGMDNQGINAYIFGLIALDSGNFDVPNDALVSRDKFIDKIVSARTEDNGWSITSNKADTDMTSMALTALAPYRDREDVKQVVDAGIAKLSSMQGSDAGYSSMGVENSQSLSQVIIALCSNGIDPTGSEFTKNNKNLIDELLSYKLKDGGFSYNKQNVYDPLSTEQAAEALEAYKMFKEQTGSIFRN</sequence>
<protein>
    <submittedName>
        <fullName evidence="2">Uncharacterized protein</fullName>
    </submittedName>
</protein>